<protein>
    <recommendedName>
        <fullName evidence="4">C2 domain-containing protein</fullName>
    </recommendedName>
</protein>
<keyword evidence="2" id="KW-0106">Calcium</keyword>
<sequence>GILGPLGSLLGSSWEPLGASWASWAPLLGRLQSCCSAVLSFGAALRRISEAYPPAASHVLGLKETLQFLSIDSYHAPAARWCSEMGAASMREVAEHVEEFASALRLRPLELQRVRRWAKEELAKDAALRRLSDGPGQEREERTASAKAHRSTAQEPARPSLAVPVLGITIASAAGLKACDWNGKSDPYCKCWIQGQPDSEFQTPVVKKELSPAWNYWRALPDVPDVCALQFEVWDWDRFTKDDLSPKKRPRQKHTLSYRSAASARSGRVRRFSRREPSVSILGPSAGRTRTEPNRALGTDVRTMASCSDS</sequence>
<feature type="non-terminal residue" evidence="5">
    <location>
        <position position="1"/>
    </location>
</feature>
<dbReference type="SMART" id="SM00239">
    <property type="entry name" value="C2"/>
    <property type="match status" value="1"/>
</dbReference>
<accession>A0ABN9U5J4</accession>
<proteinExistence type="predicted"/>
<dbReference type="PROSITE" id="PS50004">
    <property type="entry name" value="C2"/>
    <property type="match status" value="1"/>
</dbReference>
<name>A0ABN9U5J4_9DINO</name>
<feature type="region of interest" description="Disordered" evidence="3">
    <location>
        <begin position="243"/>
        <end position="310"/>
    </location>
</feature>
<feature type="compositionally biased region" description="Basic residues" evidence="3">
    <location>
        <begin position="247"/>
        <end position="256"/>
    </location>
</feature>
<dbReference type="EMBL" id="CAUYUJ010015413">
    <property type="protein sequence ID" value="CAK0853641.1"/>
    <property type="molecule type" value="Genomic_DNA"/>
</dbReference>
<keyword evidence="6" id="KW-1185">Reference proteome</keyword>
<evidence type="ECO:0000259" key="4">
    <source>
        <dbReference type="PROSITE" id="PS50004"/>
    </source>
</evidence>
<dbReference type="Pfam" id="PF00168">
    <property type="entry name" value="C2"/>
    <property type="match status" value="1"/>
</dbReference>
<dbReference type="Proteomes" id="UP001189429">
    <property type="component" value="Unassembled WGS sequence"/>
</dbReference>
<comment type="caution">
    <text evidence="5">The sequence shown here is derived from an EMBL/GenBank/DDBJ whole genome shotgun (WGS) entry which is preliminary data.</text>
</comment>
<evidence type="ECO:0000313" key="5">
    <source>
        <dbReference type="EMBL" id="CAK0853641.1"/>
    </source>
</evidence>
<evidence type="ECO:0000313" key="6">
    <source>
        <dbReference type="Proteomes" id="UP001189429"/>
    </source>
</evidence>
<evidence type="ECO:0000256" key="3">
    <source>
        <dbReference type="SAM" id="MobiDB-lite"/>
    </source>
</evidence>
<reference evidence="5" key="1">
    <citation type="submission" date="2023-10" db="EMBL/GenBank/DDBJ databases">
        <authorList>
            <person name="Chen Y."/>
            <person name="Shah S."/>
            <person name="Dougan E. K."/>
            <person name="Thang M."/>
            <person name="Chan C."/>
        </authorList>
    </citation>
    <scope>NUCLEOTIDE SEQUENCE [LARGE SCALE GENOMIC DNA]</scope>
</reference>
<feature type="domain" description="C2" evidence="4">
    <location>
        <begin position="147"/>
        <end position="266"/>
    </location>
</feature>
<feature type="compositionally biased region" description="Low complexity" evidence="3">
    <location>
        <begin position="257"/>
        <end position="266"/>
    </location>
</feature>
<feature type="compositionally biased region" description="Basic and acidic residues" evidence="3">
    <location>
        <begin position="128"/>
        <end position="144"/>
    </location>
</feature>
<dbReference type="CDD" id="cd00030">
    <property type="entry name" value="C2"/>
    <property type="match status" value="1"/>
</dbReference>
<keyword evidence="1" id="KW-0479">Metal-binding</keyword>
<evidence type="ECO:0000256" key="2">
    <source>
        <dbReference type="ARBA" id="ARBA00022837"/>
    </source>
</evidence>
<dbReference type="InterPro" id="IPR000008">
    <property type="entry name" value="C2_dom"/>
</dbReference>
<dbReference type="InterPro" id="IPR035892">
    <property type="entry name" value="C2_domain_sf"/>
</dbReference>
<feature type="region of interest" description="Disordered" evidence="3">
    <location>
        <begin position="128"/>
        <end position="158"/>
    </location>
</feature>
<evidence type="ECO:0000256" key="1">
    <source>
        <dbReference type="ARBA" id="ARBA00022723"/>
    </source>
</evidence>
<organism evidence="5 6">
    <name type="scientific">Prorocentrum cordatum</name>
    <dbReference type="NCBI Taxonomy" id="2364126"/>
    <lineage>
        <taxon>Eukaryota</taxon>
        <taxon>Sar</taxon>
        <taxon>Alveolata</taxon>
        <taxon>Dinophyceae</taxon>
        <taxon>Prorocentrales</taxon>
        <taxon>Prorocentraceae</taxon>
        <taxon>Prorocentrum</taxon>
    </lineage>
</organism>
<dbReference type="PANTHER" id="PTHR45911">
    <property type="entry name" value="C2 DOMAIN-CONTAINING PROTEIN"/>
    <property type="match status" value="1"/>
</dbReference>
<dbReference type="SUPFAM" id="SSF49562">
    <property type="entry name" value="C2 domain (Calcium/lipid-binding domain, CaLB)"/>
    <property type="match status" value="1"/>
</dbReference>
<gene>
    <name evidence="5" type="ORF">PCOR1329_LOCUS45035</name>
</gene>
<dbReference type="Gene3D" id="2.60.40.150">
    <property type="entry name" value="C2 domain"/>
    <property type="match status" value="1"/>
</dbReference>